<evidence type="ECO:0000313" key="10">
    <source>
        <dbReference type="Proteomes" id="UP000284706"/>
    </source>
</evidence>
<keyword evidence="6" id="KW-0736">Signalosome</keyword>
<sequence length="442" mass="48948">MSSHIDQILNQITTSNSPAALNHTLKTSLPRETREQQLSAFLANGQDPLTVLNPRTHTVGMLYILSARTYATNVPPPPFPIIEAFCENFVPEQARLAPDRVTKLAKGIQRLAAGLGNASLAIKPLYSLVTRYPPSSSYLTTIHPIFLLVCVSTRNFRFALPVLSNPVTDIDTSLSPDLHYNDNLTYHYCGGIALAALKKWKDAEEFFEICVTSPGTYPAALQMEALKKLRLVQLISTGKVTPLPRYAHPLLTRLFKNTPYQAFINAYPKNTGLLKEILDKEKSLFTQEKNLGLIQQAIDRAPRWVLRKLTATYVTLHLSDICRAVKIESEDAVRALLLSMIEDNDISAQISADGTVTFADPPAQFTKEQVDNVLKGVQDQAALLGYLELEMARSKEYLGKKVTDCGLIQSLKSIDPGWSGPGDEDIFANISGPQMWDDSVYS</sequence>
<evidence type="ECO:0000256" key="4">
    <source>
        <dbReference type="ARBA" id="ARBA00014878"/>
    </source>
</evidence>
<dbReference type="GO" id="GO:0005737">
    <property type="term" value="C:cytoplasm"/>
    <property type="evidence" value="ECO:0007669"/>
    <property type="project" value="UniProtKB-SubCell"/>
</dbReference>
<evidence type="ECO:0000256" key="3">
    <source>
        <dbReference type="ARBA" id="ARBA00007084"/>
    </source>
</evidence>
<dbReference type="PROSITE" id="PS50250">
    <property type="entry name" value="PCI"/>
    <property type="match status" value="1"/>
</dbReference>
<dbReference type="PANTHER" id="PTHR10758:SF1">
    <property type="entry name" value="COP9 SIGNALOSOME COMPLEX SUBUNIT 3"/>
    <property type="match status" value="1"/>
</dbReference>
<dbReference type="OrthoDB" id="29061at2759"/>
<dbReference type="GO" id="GO:0006511">
    <property type="term" value="P:ubiquitin-dependent protein catabolic process"/>
    <property type="evidence" value="ECO:0007669"/>
    <property type="project" value="TreeGrafter"/>
</dbReference>
<dbReference type="Pfam" id="PF01399">
    <property type="entry name" value="PCI"/>
    <property type="match status" value="1"/>
</dbReference>
<comment type="caution">
    <text evidence="9">The sequence shown here is derived from an EMBL/GenBank/DDBJ whole genome shotgun (WGS) entry which is preliminary data.</text>
</comment>
<evidence type="ECO:0000256" key="5">
    <source>
        <dbReference type="ARBA" id="ARBA00022490"/>
    </source>
</evidence>
<dbReference type="Pfam" id="PF22788">
    <property type="entry name" value="COP9_hel_rpt"/>
    <property type="match status" value="1"/>
</dbReference>
<evidence type="ECO:0000313" key="9">
    <source>
        <dbReference type="EMBL" id="PPQ65794.1"/>
    </source>
</evidence>
<protein>
    <recommendedName>
        <fullName evidence="4">COP9 signalosome complex subunit 3</fullName>
    </recommendedName>
</protein>
<dbReference type="Proteomes" id="UP000284706">
    <property type="component" value="Unassembled WGS sequence"/>
</dbReference>
<gene>
    <name evidence="9" type="ORF">CVT26_000379</name>
</gene>
<evidence type="ECO:0000256" key="2">
    <source>
        <dbReference type="ARBA" id="ARBA00004496"/>
    </source>
</evidence>
<evidence type="ECO:0000259" key="8">
    <source>
        <dbReference type="PROSITE" id="PS50250"/>
    </source>
</evidence>
<evidence type="ECO:0000256" key="7">
    <source>
        <dbReference type="ARBA" id="ARBA00023242"/>
    </source>
</evidence>
<dbReference type="InterPro" id="IPR050756">
    <property type="entry name" value="CSN3"/>
</dbReference>
<keyword evidence="5" id="KW-0963">Cytoplasm</keyword>
<proteinExistence type="inferred from homology"/>
<dbReference type="AlphaFoldDB" id="A0A409VHP0"/>
<keyword evidence="7" id="KW-0539">Nucleus</keyword>
<name>A0A409VHP0_9AGAR</name>
<dbReference type="EMBL" id="NHYE01005645">
    <property type="protein sequence ID" value="PPQ65794.1"/>
    <property type="molecule type" value="Genomic_DNA"/>
</dbReference>
<comment type="subcellular location">
    <subcellularLocation>
        <location evidence="2">Cytoplasm</location>
    </subcellularLocation>
    <subcellularLocation>
        <location evidence="1">Nucleus</location>
    </subcellularLocation>
</comment>
<keyword evidence="10" id="KW-1185">Reference proteome</keyword>
<dbReference type="InParanoid" id="A0A409VHP0"/>
<dbReference type="InterPro" id="IPR000717">
    <property type="entry name" value="PCI_dom"/>
</dbReference>
<accession>A0A409VHP0</accession>
<dbReference type="STRING" id="231916.A0A409VHP0"/>
<reference evidence="9 10" key="1">
    <citation type="journal article" date="2018" name="Evol. Lett.">
        <title>Horizontal gene cluster transfer increased hallucinogenic mushroom diversity.</title>
        <authorList>
            <person name="Reynolds H.T."/>
            <person name="Vijayakumar V."/>
            <person name="Gluck-Thaler E."/>
            <person name="Korotkin H.B."/>
            <person name="Matheny P.B."/>
            <person name="Slot J.C."/>
        </authorList>
    </citation>
    <scope>NUCLEOTIDE SEQUENCE [LARGE SCALE GENOMIC DNA]</scope>
    <source>
        <strain evidence="9 10">SRW20</strain>
    </source>
</reference>
<dbReference type="InterPro" id="IPR055089">
    <property type="entry name" value="COP9_N"/>
</dbReference>
<comment type="similarity">
    <text evidence="3">Belongs to the CSN3 family.</text>
</comment>
<organism evidence="9 10">
    <name type="scientific">Gymnopilus dilepis</name>
    <dbReference type="NCBI Taxonomy" id="231916"/>
    <lineage>
        <taxon>Eukaryota</taxon>
        <taxon>Fungi</taxon>
        <taxon>Dikarya</taxon>
        <taxon>Basidiomycota</taxon>
        <taxon>Agaricomycotina</taxon>
        <taxon>Agaricomycetes</taxon>
        <taxon>Agaricomycetidae</taxon>
        <taxon>Agaricales</taxon>
        <taxon>Agaricineae</taxon>
        <taxon>Hymenogastraceae</taxon>
        <taxon>Gymnopilus</taxon>
    </lineage>
</organism>
<evidence type="ECO:0000256" key="1">
    <source>
        <dbReference type="ARBA" id="ARBA00004123"/>
    </source>
</evidence>
<dbReference type="PANTHER" id="PTHR10758">
    <property type="entry name" value="26S PROTEASOME NON-ATPASE REGULATORY SUBUNIT 3/COP9 SIGNALOSOME COMPLEX SUBUNIT 3"/>
    <property type="match status" value="1"/>
</dbReference>
<feature type="domain" description="PCI" evidence="8">
    <location>
        <begin position="202"/>
        <end position="364"/>
    </location>
</feature>
<dbReference type="GO" id="GO:0008180">
    <property type="term" value="C:COP9 signalosome"/>
    <property type="evidence" value="ECO:0007669"/>
    <property type="project" value="UniProtKB-KW"/>
</dbReference>
<evidence type="ECO:0000256" key="6">
    <source>
        <dbReference type="ARBA" id="ARBA00022790"/>
    </source>
</evidence>